<reference evidence="1 2" key="1">
    <citation type="submission" date="2019-01" db="EMBL/GenBank/DDBJ databases">
        <title>PMF-metabolizing Aryl O-demethylase.</title>
        <authorList>
            <person name="Kim M."/>
        </authorList>
    </citation>
    <scope>NUCLEOTIDE SEQUENCE [LARGE SCALE GENOMIC DNA]</scope>
    <source>
        <strain evidence="1 2">PMF1</strain>
    </source>
</reference>
<accession>A0A4V0Z6U6</accession>
<proteinExistence type="predicted"/>
<evidence type="ECO:0000313" key="1">
    <source>
        <dbReference type="EMBL" id="QBE94528.1"/>
    </source>
</evidence>
<name>A0A4V0Z6U6_9FIRM</name>
<dbReference type="RefSeq" id="WP_165392300.1">
    <property type="nucleotide sequence ID" value="NZ_CP035945.1"/>
</dbReference>
<gene>
    <name evidence="1" type="ORF">PMF13cell1_00017</name>
</gene>
<evidence type="ECO:0000313" key="2">
    <source>
        <dbReference type="Proteomes" id="UP000289794"/>
    </source>
</evidence>
<dbReference type="KEGG" id="bpro:PMF13cell1_00017"/>
<dbReference type="EMBL" id="CP035945">
    <property type="protein sequence ID" value="QBE94528.1"/>
    <property type="molecule type" value="Genomic_DNA"/>
</dbReference>
<protein>
    <submittedName>
        <fullName evidence="1">Uncharacterized protein</fullName>
    </submittedName>
</protein>
<dbReference type="AlphaFoldDB" id="A0A4V0Z6U6"/>
<dbReference type="Proteomes" id="UP000289794">
    <property type="component" value="Chromosome"/>
</dbReference>
<sequence>MERNRETVLQGLKAMRDICERDQSKCAQCPVRDICMEIKAEMVPSEMELPLE</sequence>
<organism evidence="1 2">
    <name type="scientific">Blautia producta</name>
    <dbReference type="NCBI Taxonomy" id="33035"/>
    <lineage>
        <taxon>Bacteria</taxon>
        <taxon>Bacillati</taxon>
        <taxon>Bacillota</taxon>
        <taxon>Clostridia</taxon>
        <taxon>Lachnospirales</taxon>
        <taxon>Lachnospiraceae</taxon>
        <taxon>Blautia</taxon>
    </lineage>
</organism>